<dbReference type="EMBL" id="UOGD01000021">
    <property type="protein sequence ID" value="VAX15431.1"/>
    <property type="molecule type" value="Genomic_DNA"/>
</dbReference>
<dbReference type="SUPFAM" id="SSF51726">
    <property type="entry name" value="UROD/MetE-like"/>
    <property type="match status" value="1"/>
</dbReference>
<dbReference type="PANTHER" id="PTHR47099:SF1">
    <property type="entry name" value="METHYLCOBAMIDE:COM METHYLTRANSFERASE MTBA"/>
    <property type="match status" value="1"/>
</dbReference>
<proteinExistence type="predicted"/>
<dbReference type="Pfam" id="PF01208">
    <property type="entry name" value="URO-D"/>
    <property type="match status" value="1"/>
</dbReference>
<protein>
    <recommendedName>
        <fullName evidence="1">Uroporphyrinogen decarboxylase (URO-D) domain-containing protein</fullName>
    </recommendedName>
</protein>
<dbReference type="InterPro" id="IPR038071">
    <property type="entry name" value="UROD/MetE-like_sf"/>
</dbReference>
<reference evidence="2" key="1">
    <citation type="submission" date="2018-06" db="EMBL/GenBank/DDBJ databases">
        <authorList>
            <person name="Zhirakovskaya E."/>
        </authorList>
    </citation>
    <scope>NUCLEOTIDE SEQUENCE</scope>
</reference>
<evidence type="ECO:0000313" key="2">
    <source>
        <dbReference type="EMBL" id="VAX15431.1"/>
    </source>
</evidence>
<dbReference type="GO" id="GO:0004853">
    <property type="term" value="F:uroporphyrinogen decarboxylase activity"/>
    <property type="evidence" value="ECO:0007669"/>
    <property type="project" value="InterPro"/>
</dbReference>
<dbReference type="PANTHER" id="PTHR47099">
    <property type="entry name" value="METHYLCOBAMIDE:COM METHYLTRANSFERASE MTBA"/>
    <property type="match status" value="1"/>
</dbReference>
<dbReference type="InterPro" id="IPR052024">
    <property type="entry name" value="Methanogen_methyltrans"/>
</dbReference>
<organism evidence="2">
    <name type="scientific">hydrothermal vent metagenome</name>
    <dbReference type="NCBI Taxonomy" id="652676"/>
    <lineage>
        <taxon>unclassified sequences</taxon>
        <taxon>metagenomes</taxon>
        <taxon>ecological metagenomes</taxon>
    </lineage>
</organism>
<gene>
    <name evidence="2" type="ORF">MNBD_IGNAVI01-688</name>
</gene>
<dbReference type="GO" id="GO:0006779">
    <property type="term" value="P:porphyrin-containing compound biosynthetic process"/>
    <property type="evidence" value="ECO:0007669"/>
    <property type="project" value="InterPro"/>
</dbReference>
<evidence type="ECO:0000259" key="1">
    <source>
        <dbReference type="Pfam" id="PF01208"/>
    </source>
</evidence>
<name>A0A3B1BLL0_9ZZZZ</name>
<dbReference type="InterPro" id="IPR000257">
    <property type="entry name" value="Uroporphyrinogen_deCOase"/>
</dbReference>
<dbReference type="AlphaFoldDB" id="A0A3B1BLL0"/>
<feature type="domain" description="Uroporphyrinogen decarboxylase (URO-D)" evidence="1">
    <location>
        <begin position="151"/>
        <end position="339"/>
    </location>
</feature>
<sequence>MTVLKTTSRQRMLDAFEFNTPDKIPVVYHPSTAGLYVHGKKLLDLFNEYPPDNPIKFDTIPSPPADAIDSNGRYHEFKTDEWGTEWEYLIYGIWGHPKKYPFKNWDEAIDYQFPPIPEIDSAALAEQQKEYLVFSGWVSIFEKLHALRPLDELLMDILTEEPALLRFIDRLTDYWLEAIHKMIYAGVDVIMFGDDWGTQNNHLIAPELFQSIFKPHYKRLMDPIHKAGKKVFFHICGFLGSTLDDLIDLSIDGIWPQIALFDANPTYIEKCREHKVAMYIHPDRQYLIPNGSPEEIDTAIKTYAEKYHALGGGGIFYVEIENDAPFENIKALIESVHKWR</sequence>
<dbReference type="Gene3D" id="3.20.20.210">
    <property type="match status" value="1"/>
</dbReference>
<accession>A0A3B1BLL0</accession>